<reference evidence="1" key="1">
    <citation type="journal article" date="2015" name="Mol. Microbiol.">
        <title>Identification and characterization of SNJ2, the first temperate pleolipovirus integrating into the genome of the SNJ1-lysogenic archaeal strain.</title>
        <authorList>
            <person name="Liu Y"/>
            <person name="Wang J"/>
            <person name="Liu Y"/>
            <person name="Wang Y"/>
            <person name="Zhang Z"/>
            <person name="Oksanen HM"/>
            <person name="Bamford DH"/>
            <person name="Chen X."/>
        </authorList>
    </citation>
    <scope>NUCLEOTIDE SEQUENCE</scope>
</reference>
<sequence>MHSGFVRASRLYDVASRTPIAHPTHQATDEDVRHALEDREVCTDGGQSSTDTEQNGLIYIYWAACKSCGYTTALHGRAACPDCDEMMAPYAIAGAIVDDEPRTQNTGGDR</sequence>
<dbReference type="EMBL" id="OP012469">
    <property type="protein sequence ID" value="UUT36795.1"/>
    <property type="molecule type" value="Genomic_DNA"/>
</dbReference>
<reference evidence="1" key="2">
    <citation type="journal article" date="2018" name="Nucleic Acids Res.">
        <title>A novel family of tyrosine integrases encoded by the temperate pleolipovirus SNJ2.</title>
        <authorList>
            <person name="Wang J."/>
            <person name="Liu Y."/>
            <person name="Liu Y."/>
            <person name="Du K."/>
            <person name="Xu S."/>
            <person name="Wang Y."/>
            <person name="Krupovic M."/>
            <person name="Chen X."/>
        </authorList>
    </citation>
    <scope>NUCLEOTIDE SEQUENCE</scope>
</reference>
<evidence type="ECO:0000313" key="2">
    <source>
        <dbReference type="Proteomes" id="UP001058726"/>
    </source>
</evidence>
<proteinExistence type="predicted"/>
<reference evidence="1" key="3">
    <citation type="submission" date="2022-07" db="EMBL/GenBank/DDBJ databases">
        <authorList>
            <person name="Liu Y."/>
            <person name="Wang J."/>
            <person name="Liu Y."/>
            <person name="Wang Y."/>
            <person name="Zhang Z."/>
            <person name="Oksanen H.M."/>
            <person name="Bamford D.H."/>
            <person name="Chen X."/>
        </authorList>
    </citation>
    <scope>NUCLEOTIDE SEQUENCE</scope>
</reference>
<dbReference type="Proteomes" id="UP001058726">
    <property type="component" value="Segment"/>
</dbReference>
<keyword evidence="2" id="KW-1185">Reference proteome</keyword>
<name>A0A976XGS3_9VIRU</name>
<evidence type="ECO:0000313" key="1">
    <source>
        <dbReference type="EMBL" id="UUT36795.1"/>
    </source>
</evidence>
<gene>
    <name evidence="1" type="ORF">SNJ2_gp24</name>
</gene>
<protein>
    <submittedName>
        <fullName evidence="1">Uncharacterized protein</fullName>
    </submittedName>
</protein>
<accession>A0A976XGS3</accession>
<organism evidence="1 2">
    <name type="scientific">Saline Natrinema sp. J7-1 virus 2</name>
    <dbReference type="NCBI Taxonomy" id="2847286"/>
    <lineage>
        <taxon>Viruses</taxon>
        <taxon>Monodnaviria</taxon>
        <taxon>Trapavirae</taxon>
        <taxon>Saleviricota</taxon>
        <taxon>Huolimaviricetes</taxon>
        <taxon>Haloruvirales</taxon>
        <taxon>Pleolipoviridae</taxon>
        <taxon>Betapleolipovirus</taxon>
        <taxon>Betapleolipovirus integrationis</taxon>
        <taxon>Betapleolipovirus SNJ2</taxon>
    </lineage>
</organism>